<protein>
    <submittedName>
        <fullName evidence="1">Uncharacterized protein</fullName>
    </submittedName>
</protein>
<dbReference type="HOGENOM" id="CLU_2992890_0_0_10"/>
<organism evidence="1 2">
    <name type="scientific">Hoylesella marshii DSM 16973 = JCM 13450</name>
    <dbReference type="NCBI Taxonomy" id="862515"/>
    <lineage>
        <taxon>Bacteria</taxon>
        <taxon>Pseudomonadati</taxon>
        <taxon>Bacteroidota</taxon>
        <taxon>Bacteroidia</taxon>
        <taxon>Bacteroidales</taxon>
        <taxon>Prevotellaceae</taxon>
        <taxon>Hoylesella</taxon>
    </lineage>
</organism>
<keyword evidence="2" id="KW-1185">Reference proteome</keyword>
<evidence type="ECO:0000313" key="1">
    <source>
        <dbReference type="EMBL" id="EFM02738.1"/>
    </source>
</evidence>
<sequence length="57" mass="6741">MKWSYKSHLRRKRRKKIRYEVCLSSLLRQAGVYFSYGFGRQVEGVGGKRVRDLSSSE</sequence>
<dbReference type="STRING" id="862515.HMPREF0658_0296"/>
<dbReference type="Proteomes" id="UP000004394">
    <property type="component" value="Unassembled WGS sequence"/>
</dbReference>
<dbReference type="AlphaFoldDB" id="E0NQ45"/>
<gene>
    <name evidence="1" type="ORF">HMPREF0658_0296</name>
</gene>
<name>E0NQ45_9BACT</name>
<proteinExistence type="predicted"/>
<dbReference type="BioCyc" id="PMAR862515-HMP:GMOO-306-MONOMER"/>
<accession>E0NQ45</accession>
<comment type="caution">
    <text evidence="1">The sequence shown here is derived from an EMBL/GenBank/DDBJ whole genome shotgun (WGS) entry which is preliminary data.</text>
</comment>
<reference evidence="1" key="1">
    <citation type="submission" date="2010-07" db="EMBL/GenBank/DDBJ databases">
        <authorList>
            <person name="Muzny D."/>
            <person name="Qin X."/>
            <person name="Deng J."/>
            <person name="Jiang H."/>
            <person name="Liu Y."/>
            <person name="Qu J."/>
            <person name="Song X.-Z."/>
            <person name="Zhang L."/>
            <person name="Thornton R."/>
            <person name="Coyle M."/>
            <person name="Francisco L."/>
            <person name="Jackson L."/>
            <person name="Javaid M."/>
            <person name="Korchina V."/>
            <person name="Kovar C."/>
            <person name="Mata R."/>
            <person name="Mathew T."/>
            <person name="Ngo R."/>
            <person name="Nguyen L."/>
            <person name="Nguyen N."/>
            <person name="Okwuonu G."/>
            <person name="Ongeri F."/>
            <person name="Pham C."/>
            <person name="Simmons D."/>
            <person name="Wilczek-Boney K."/>
            <person name="Hale W."/>
            <person name="Jakkamsetti A."/>
            <person name="Pham P."/>
            <person name="Ruth R."/>
            <person name="San Lucas F."/>
            <person name="Warren J."/>
            <person name="Zhang J."/>
            <person name="Zhao Z."/>
            <person name="Zhou C."/>
            <person name="Zhu D."/>
            <person name="Lee S."/>
            <person name="Bess C."/>
            <person name="Blankenburg K."/>
            <person name="Forbes L."/>
            <person name="Fu Q."/>
            <person name="Gubbala S."/>
            <person name="Hirani K."/>
            <person name="Jayaseelan J.C."/>
            <person name="Lara F."/>
            <person name="Munidasa M."/>
            <person name="Palculict T."/>
            <person name="Patil S."/>
            <person name="Pu L.-L."/>
            <person name="Saada N."/>
            <person name="Tang L."/>
            <person name="Weissenberger G."/>
            <person name="Zhu Y."/>
            <person name="Hemphill L."/>
            <person name="Shang Y."/>
            <person name="Youmans B."/>
            <person name="Ayvaz T."/>
            <person name="Ross M."/>
            <person name="Santibanez J."/>
            <person name="Aqrawi P."/>
            <person name="Gross S."/>
            <person name="Joshi V."/>
            <person name="Fowler G."/>
            <person name="Nazareth L."/>
            <person name="Reid J."/>
            <person name="Worley K."/>
            <person name="Petrosino J."/>
            <person name="Highlander S."/>
            <person name="Gibbs R."/>
        </authorList>
    </citation>
    <scope>NUCLEOTIDE SEQUENCE [LARGE SCALE GENOMIC DNA]</scope>
    <source>
        <strain evidence="1">DSM 16973</strain>
    </source>
</reference>
<dbReference type="EMBL" id="AEEI01000012">
    <property type="protein sequence ID" value="EFM02738.1"/>
    <property type="molecule type" value="Genomic_DNA"/>
</dbReference>
<evidence type="ECO:0000313" key="2">
    <source>
        <dbReference type="Proteomes" id="UP000004394"/>
    </source>
</evidence>